<dbReference type="Proteomes" id="UP001059041">
    <property type="component" value="Linkage Group LG3"/>
</dbReference>
<accession>A0A9W7X121</accession>
<comment type="caution">
    <text evidence="2">The sequence shown here is derived from an EMBL/GenBank/DDBJ whole genome shotgun (WGS) entry which is preliminary data.</text>
</comment>
<name>A0A9W7X121_TRIRA</name>
<protein>
    <submittedName>
        <fullName evidence="2">Uncharacterized protein</fullName>
    </submittedName>
</protein>
<evidence type="ECO:0000313" key="3">
    <source>
        <dbReference type="Proteomes" id="UP001059041"/>
    </source>
</evidence>
<keyword evidence="3" id="KW-1185">Reference proteome</keyword>
<feature type="compositionally biased region" description="Basic and acidic residues" evidence="1">
    <location>
        <begin position="362"/>
        <end position="383"/>
    </location>
</feature>
<feature type="compositionally biased region" description="Polar residues" evidence="1">
    <location>
        <begin position="183"/>
        <end position="198"/>
    </location>
</feature>
<organism evidence="2 3">
    <name type="scientific">Triplophysa rosa</name>
    <name type="common">Cave loach</name>
    <dbReference type="NCBI Taxonomy" id="992332"/>
    <lineage>
        <taxon>Eukaryota</taxon>
        <taxon>Metazoa</taxon>
        <taxon>Chordata</taxon>
        <taxon>Craniata</taxon>
        <taxon>Vertebrata</taxon>
        <taxon>Euteleostomi</taxon>
        <taxon>Actinopterygii</taxon>
        <taxon>Neopterygii</taxon>
        <taxon>Teleostei</taxon>
        <taxon>Ostariophysi</taxon>
        <taxon>Cypriniformes</taxon>
        <taxon>Nemacheilidae</taxon>
        <taxon>Triplophysa</taxon>
    </lineage>
</organism>
<dbReference type="AlphaFoldDB" id="A0A9W7X121"/>
<evidence type="ECO:0000313" key="2">
    <source>
        <dbReference type="EMBL" id="KAI7811865.1"/>
    </source>
</evidence>
<sequence length="654" mass="74567">MIKKGFRRFNRVTEQQVHSGEGELVPHPPANGTSSMEPAGSDHLPSILNEVDCGEIISGVAVPHPPRGRRAFCKKFQEEQKDNHSPYRDTINTWCRKLPHHLSMCDEVPHPSSCKMKPAGLKILPPISKKMDQRKIISGVVQPRTKDCDTVRVPLPPPSRISKMEPVAHKILPRISKGKKAGNTGSQQSTALPMTNQNGVPVPHPPSGRSFLCRNFGKEQKDNVSPHRDTFSTWCKRPVQLPDIWGTHDCDADLDPTDGTSEIADAEAPQRSSEWFAFCKQYKEEKKDKASVHQETFSSWCRQLPKVRRKDGVTDPSDVRFSRLSKLPDLPDIQVEEDHEQEIGKLWGILLGDVKRKKGRKKSAESQHYRDPDSPPEQENKESEIFTRRLAEGCWDLRCIQRIISDVEALQREEPSDLHVSSRKPSDLHVSSWKPSDLLVSSRKPRELLVISRISSDFSRKNGNQLDDVDQRSTASTDSWITSDNCKLLRKLHHLRTHLHFTLKSFIDERKMAQEMDKLAVHADVHAELEYERIEKTFEFYGKYKDLCLNLMLPEWHEKFHMDPEAIPDDSEEGPSQSGEDLPEGSHSRKRQLEEGEKVRLQTEEAGTEQGGTGDNTEEEKVDTIMTYTKPNQPDPDVWQKQVMKDTDISKIML</sequence>
<dbReference type="EMBL" id="JAFHDT010000003">
    <property type="protein sequence ID" value="KAI7811865.1"/>
    <property type="molecule type" value="Genomic_DNA"/>
</dbReference>
<feature type="compositionally biased region" description="Basic and acidic residues" evidence="1">
    <location>
        <begin position="584"/>
        <end position="603"/>
    </location>
</feature>
<reference evidence="2" key="1">
    <citation type="submission" date="2021-02" db="EMBL/GenBank/DDBJ databases">
        <title>Comparative genomics reveals that relaxation of natural selection precedes convergent phenotypic evolution of cavefish.</title>
        <authorList>
            <person name="Peng Z."/>
        </authorList>
    </citation>
    <scope>NUCLEOTIDE SEQUENCE</scope>
    <source>
        <tissue evidence="2">Muscle</tissue>
    </source>
</reference>
<feature type="region of interest" description="Disordered" evidence="1">
    <location>
        <begin position="564"/>
        <end position="620"/>
    </location>
</feature>
<feature type="region of interest" description="Disordered" evidence="1">
    <location>
        <begin position="1"/>
        <end position="44"/>
    </location>
</feature>
<evidence type="ECO:0000256" key="1">
    <source>
        <dbReference type="SAM" id="MobiDB-lite"/>
    </source>
</evidence>
<gene>
    <name evidence="2" type="ORF">IRJ41_022136</name>
</gene>
<proteinExistence type="predicted"/>
<feature type="compositionally biased region" description="Basic residues" evidence="1">
    <location>
        <begin position="1"/>
        <end position="10"/>
    </location>
</feature>
<feature type="region of interest" description="Disordered" evidence="1">
    <location>
        <begin position="177"/>
        <end position="198"/>
    </location>
</feature>
<feature type="region of interest" description="Disordered" evidence="1">
    <location>
        <begin position="360"/>
        <end position="383"/>
    </location>
</feature>